<name>A0A0N0C539_9BACL</name>
<accession>A0A0N0C539</accession>
<evidence type="ECO:0000313" key="1">
    <source>
        <dbReference type="EMBL" id="KOY16695.1"/>
    </source>
</evidence>
<dbReference type="AlphaFoldDB" id="A0A0N0C539"/>
<comment type="caution">
    <text evidence="1">The sequence shown here is derived from an EMBL/GenBank/DDBJ whole genome shotgun (WGS) entry which is preliminary data.</text>
</comment>
<keyword evidence="2" id="KW-1185">Reference proteome</keyword>
<gene>
    <name evidence="1" type="ORF">AMS66_09805</name>
</gene>
<proteinExistence type="predicted"/>
<dbReference type="Proteomes" id="UP000037688">
    <property type="component" value="Unassembled WGS sequence"/>
</dbReference>
<evidence type="ECO:0000313" key="2">
    <source>
        <dbReference type="Proteomes" id="UP000037688"/>
    </source>
</evidence>
<sequence>MEGREELEDYSQLMQKISSWSEELLLRGLSQFTLRDIEVLEQLIAETSRFQMSFLREILEHMIDEGRKTALGNGNEELMLLHYCRLTQYVQLSTQESS</sequence>
<organism evidence="1 2">
    <name type="scientific">Paenibacillus xylanivorans</name>
    <dbReference type="NCBI Taxonomy" id="1705561"/>
    <lineage>
        <taxon>Bacteria</taxon>
        <taxon>Bacillati</taxon>
        <taxon>Bacillota</taxon>
        <taxon>Bacilli</taxon>
        <taxon>Bacillales</taxon>
        <taxon>Paenibacillaceae</taxon>
        <taxon>Paenibacillus</taxon>
    </lineage>
</organism>
<protein>
    <submittedName>
        <fullName evidence="1">Uncharacterized protein</fullName>
    </submittedName>
</protein>
<dbReference type="EMBL" id="LITU01000051">
    <property type="protein sequence ID" value="KOY16695.1"/>
    <property type="molecule type" value="Genomic_DNA"/>
</dbReference>
<reference evidence="1 2" key="1">
    <citation type="submission" date="2015-08" db="EMBL/GenBank/DDBJ databases">
        <title>Draft genome sequence of cellulolytic and xylanolytic Paenibacillus sp. A59, isolated from a decaying forest soil from Patagonia, Argentina.</title>
        <authorList>
            <person name="Ghio S."/>
            <person name="Caceres A.M."/>
            <person name="Talia P."/>
            <person name="Grasso D."/>
            <person name="Campos E."/>
        </authorList>
    </citation>
    <scope>NUCLEOTIDE SEQUENCE [LARGE SCALE GENOMIC DNA]</scope>
    <source>
        <strain evidence="1 2">A59</strain>
    </source>
</reference>